<sequence length="133" mass="15137">MNTRNLEIESKSRFCNFESLKKKKIKTRRTKHANIRILTIVALELKLYDGEDKPQGLQMAMKVDLRSVAFCGDSSTTNEARVMHRLFAVAVGASRYGRAERGGVMRRRCFNDESAVSSKLQAKQHIEGLEFTI</sequence>
<evidence type="ECO:0000313" key="2">
    <source>
        <dbReference type="Proteomes" id="UP000712600"/>
    </source>
</evidence>
<accession>A0A8S9N347</accession>
<dbReference type="Proteomes" id="UP000712600">
    <property type="component" value="Unassembled WGS sequence"/>
</dbReference>
<protein>
    <submittedName>
        <fullName evidence="1">Uncharacterized protein</fullName>
    </submittedName>
</protein>
<dbReference type="EMBL" id="QGKX02002183">
    <property type="protein sequence ID" value="KAF3487847.1"/>
    <property type="molecule type" value="Genomic_DNA"/>
</dbReference>
<name>A0A8S9N347_BRACR</name>
<reference evidence="1" key="1">
    <citation type="submission" date="2019-12" db="EMBL/GenBank/DDBJ databases">
        <title>Genome sequencing and annotation of Brassica cretica.</title>
        <authorList>
            <person name="Studholme D.J."/>
            <person name="Sarris P."/>
        </authorList>
    </citation>
    <scope>NUCLEOTIDE SEQUENCE</scope>
    <source>
        <strain evidence="1">PFS-109/04</strain>
        <tissue evidence="1">Leaf</tissue>
    </source>
</reference>
<gene>
    <name evidence="1" type="ORF">F2Q69_00053936</name>
</gene>
<proteinExistence type="predicted"/>
<evidence type="ECO:0000313" key="1">
    <source>
        <dbReference type="EMBL" id="KAF3487847.1"/>
    </source>
</evidence>
<comment type="caution">
    <text evidence="1">The sequence shown here is derived from an EMBL/GenBank/DDBJ whole genome shotgun (WGS) entry which is preliminary data.</text>
</comment>
<dbReference type="AlphaFoldDB" id="A0A8S9N347"/>
<organism evidence="1 2">
    <name type="scientific">Brassica cretica</name>
    <name type="common">Mustard</name>
    <dbReference type="NCBI Taxonomy" id="69181"/>
    <lineage>
        <taxon>Eukaryota</taxon>
        <taxon>Viridiplantae</taxon>
        <taxon>Streptophyta</taxon>
        <taxon>Embryophyta</taxon>
        <taxon>Tracheophyta</taxon>
        <taxon>Spermatophyta</taxon>
        <taxon>Magnoliopsida</taxon>
        <taxon>eudicotyledons</taxon>
        <taxon>Gunneridae</taxon>
        <taxon>Pentapetalae</taxon>
        <taxon>rosids</taxon>
        <taxon>malvids</taxon>
        <taxon>Brassicales</taxon>
        <taxon>Brassicaceae</taxon>
        <taxon>Brassiceae</taxon>
        <taxon>Brassica</taxon>
    </lineage>
</organism>